<evidence type="ECO:0000313" key="1">
    <source>
        <dbReference type="EMBL" id="SHM61584.1"/>
    </source>
</evidence>
<dbReference type="RefSeq" id="WP_072781605.1">
    <property type="nucleotide sequence ID" value="NZ_FRCX01000002.1"/>
</dbReference>
<dbReference type="Proteomes" id="UP000184339">
    <property type="component" value="Unassembled WGS sequence"/>
</dbReference>
<dbReference type="AlphaFoldDB" id="A0A1M7K8N4"/>
<reference evidence="2" key="1">
    <citation type="submission" date="2016-11" db="EMBL/GenBank/DDBJ databases">
        <authorList>
            <person name="Varghese N."/>
            <person name="Submissions S."/>
        </authorList>
    </citation>
    <scope>NUCLEOTIDE SEQUENCE [LARGE SCALE GENOMIC DNA]</scope>
    <source>
        <strain evidence="2">Sac-22</strain>
    </source>
</reference>
<accession>A0A1M7K8N4</accession>
<protein>
    <submittedName>
        <fullName evidence="1">Uncharacterized protein</fullName>
    </submittedName>
</protein>
<evidence type="ECO:0000313" key="2">
    <source>
        <dbReference type="Proteomes" id="UP000184339"/>
    </source>
</evidence>
<gene>
    <name evidence="1" type="ORF">SAMN05192549_10212</name>
</gene>
<dbReference type="EMBL" id="FRCX01000002">
    <property type="protein sequence ID" value="SHM61584.1"/>
    <property type="molecule type" value="Genomic_DNA"/>
</dbReference>
<name>A0A1M7K8N4_9BURK</name>
<sequence length="93" mass="10718">MNPNNFHLANIRFIKRIVVGNDNPQSMRTEKEVQESMDMVNRCLCSTPRGYILNVEKSFGLYNVGEHQIVLQYAVYNIGFDRKPAFLDDHAQG</sequence>
<organism evidence="1 2">
    <name type="scientific">Duganella sacchari</name>
    <dbReference type="NCBI Taxonomy" id="551987"/>
    <lineage>
        <taxon>Bacteria</taxon>
        <taxon>Pseudomonadati</taxon>
        <taxon>Pseudomonadota</taxon>
        <taxon>Betaproteobacteria</taxon>
        <taxon>Burkholderiales</taxon>
        <taxon>Oxalobacteraceae</taxon>
        <taxon>Telluria group</taxon>
        <taxon>Duganella</taxon>
    </lineage>
</organism>
<dbReference type="STRING" id="551987.SAMN05192549_10212"/>
<keyword evidence="2" id="KW-1185">Reference proteome</keyword>
<proteinExistence type="predicted"/>
<dbReference type="OrthoDB" id="5518837at2"/>